<dbReference type="EMBL" id="JARBHB010000007">
    <property type="protein sequence ID" value="KAJ8878821.1"/>
    <property type="molecule type" value="Genomic_DNA"/>
</dbReference>
<accession>A0ABQ9H3E1</accession>
<gene>
    <name evidence="1" type="ORF">PR048_019407</name>
</gene>
<dbReference type="InterPro" id="IPR011011">
    <property type="entry name" value="Znf_FYVE_PHD"/>
</dbReference>
<sequence length="88" mass="10337">MQTTRMVIMLQEVQLLNVHKKKRNTLSLRWKKHLEVGPSDTKKKINNHEYRVADMRLCVKCNQYVRENCVGFTAKDKITNFICPICAS</sequence>
<keyword evidence="2" id="KW-1185">Reference proteome</keyword>
<evidence type="ECO:0000313" key="2">
    <source>
        <dbReference type="Proteomes" id="UP001159363"/>
    </source>
</evidence>
<dbReference type="Proteomes" id="UP001159363">
    <property type="component" value="Chromosome 6"/>
</dbReference>
<dbReference type="SUPFAM" id="SSF57903">
    <property type="entry name" value="FYVE/PHD zinc finger"/>
    <property type="match status" value="1"/>
</dbReference>
<reference evidence="1 2" key="1">
    <citation type="submission" date="2023-02" db="EMBL/GenBank/DDBJ databases">
        <title>LHISI_Scaffold_Assembly.</title>
        <authorList>
            <person name="Stuart O.P."/>
            <person name="Cleave R."/>
            <person name="Magrath M.J.L."/>
            <person name="Mikheyev A.S."/>
        </authorList>
    </citation>
    <scope>NUCLEOTIDE SEQUENCE [LARGE SCALE GENOMIC DNA]</scope>
    <source>
        <strain evidence="1">Daus_M_001</strain>
        <tissue evidence="1">Leg muscle</tissue>
    </source>
</reference>
<protein>
    <submittedName>
        <fullName evidence="1">Uncharacterized protein</fullName>
    </submittedName>
</protein>
<proteinExistence type="predicted"/>
<evidence type="ECO:0000313" key="1">
    <source>
        <dbReference type="EMBL" id="KAJ8878821.1"/>
    </source>
</evidence>
<comment type="caution">
    <text evidence="1">The sequence shown here is derived from an EMBL/GenBank/DDBJ whole genome shotgun (WGS) entry which is preliminary data.</text>
</comment>
<dbReference type="Gene3D" id="3.30.40.10">
    <property type="entry name" value="Zinc/RING finger domain, C3HC4 (zinc finger)"/>
    <property type="match status" value="1"/>
</dbReference>
<organism evidence="1 2">
    <name type="scientific">Dryococelus australis</name>
    <dbReference type="NCBI Taxonomy" id="614101"/>
    <lineage>
        <taxon>Eukaryota</taxon>
        <taxon>Metazoa</taxon>
        <taxon>Ecdysozoa</taxon>
        <taxon>Arthropoda</taxon>
        <taxon>Hexapoda</taxon>
        <taxon>Insecta</taxon>
        <taxon>Pterygota</taxon>
        <taxon>Neoptera</taxon>
        <taxon>Polyneoptera</taxon>
        <taxon>Phasmatodea</taxon>
        <taxon>Verophasmatodea</taxon>
        <taxon>Anareolatae</taxon>
        <taxon>Phasmatidae</taxon>
        <taxon>Eurycanthinae</taxon>
        <taxon>Dryococelus</taxon>
    </lineage>
</organism>
<dbReference type="InterPro" id="IPR013083">
    <property type="entry name" value="Znf_RING/FYVE/PHD"/>
</dbReference>
<name>A0ABQ9H3E1_9NEOP</name>